<keyword evidence="2" id="KW-1185">Reference proteome</keyword>
<evidence type="ECO:0000313" key="1">
    <source>
        <dbReference type="EMBL" id="CEL63187.1"/>
    </source>
</evidence>
<evidence type="ECO:0000313" key="2">
    <source>
        <dbReference type="Proteomes" id="UP000059188"/>
    </source>
</evidence>
<name>A0A0B7G414_THACB</name>
<dbReference type="Proteomes" id="UP000059188">
    <property type="component" value="Unassembled WGS sequence"/>
</dbReference>
<dbReference type="AlphaFoldDB" id="A0A0B7G414"/>
<gene>
    <name evidence="1" type="ORF">RSOLAG1IB_05228</name>
</gene>
<protein>
    <submittedName>
        <fullName evidence="1">Uncharacterized protein</fullName>
    </submittedName>
</protein>
<dbReference type="EMBL" id="LN679107">
    <property type="protein sequence ID" value="CEL63187.1"/>
    <property type="molecule type" value="Genomic_DNA"/>
</dbReference>
<reference evidence="1 2" key="1">
    <citation type="submission" date="2014-11" db="EMBL/GenBank/DDBJ databases">
        <authorList>
            <person name="Wibberg Daniel"/>
        </authorList>
    </citation>
    <scope>NUCLEOTIDE SEQUENCE [LARGE SCALE GENOMIC DNA]</scope>
    <source>
        <strain evidence="1">Rhizoctonia solani AG1-IB 7/3/14</strain>
    </source>
</reference>
<dbReference type="STRING" id="1108050.A0A0B7G414"/>
<organism evidence="1 2">
    <name type="scientific">Thanatephorus cucumeris (strain AG1-IB / isolate 7/3/14)</name>
    <name type="common">Lettuce bottom rot fungus</name>
    <name type="synonym">Rhizoctonia solani</name>
    <dbReference type="NCBI Taxonomy" id="1108050"/>
    <lineage>
        <taxon>Eukaryota</taxon>
        <taxon>Fungi</taxon>
        <taxon>Dikarya</taxon>
        <taxon>Basidiomycota</taxon>
        <taxon>Agaricomycotina</taxon>
        <taxon>Agaricomycetes</taxon>
        <taxon>Cantharellales</taxon>
        <taxon>Ceratobasidiaceae</taxon>
        <taxon>Rhizoctonia</taxon>
        <taxon>Rhizoctonia solani AG-1</taxon>
    </lineage>
</organism>
<accession>A0A0B7G414</accession>
<sequence>MLPHCVVAGVAARLESQRVAVYSKLNSFTDARPWLVSGSQFSRFLYHLWHATGTGGGAVTWDDYVQSRQAIIPI</sequence>
<proteinExistence type="predicted"/>